<protein>
    <submittedName>
        <fullName evidence="1">Uncharacterized protein</fullName>
    </submittedName>
</protein>
<dbReference type="EMBL" id="CM023484">
    <property type="protein sequence ID" value="KAH6933228.1"/>
    <property type="molecule type" value="Genomic_DNA"/>
</dbReference>
<evidence type="ECO:0000313" key="1">
    <source>
        <dbReference type="EMBL" id="KAH6933228.1"/>
    </source>
</evidence>
<dbReference type="Proteomes" id="UP000821845">
    <property type="component" value="Chromosome 4"/>
</dbReference>
<gene>
    <name evidence="1" type="ORF">HPB50_013737</name>
</gene>
<reference evidence="1" key="1">
    <citation type="submission" date="2020-05" db="EMBL/GenBank/DDBJ databases">
        <title>Large-scale comparative analyses of tick genomes elucidate their genetic diversity and vector capacities.</title>
        <authorList>
            <person name="Jia N."/>
            <person name="Wang J."/>
            <person name="Shi W."/>
            <person name="Du L."/>
            <person name="Sun Y."/>
            <person name="Zhan W."/>
            <person name="Jiang J."/>
            <person name="Wang Q."/>
            <person name="Zhang B."/>
            <person name="Ji P."/>
            <person name="Sakyi L.B."/>
            <person name="Cui X."/>
            <person name="Yuan T."/>
            <person name="Jiang B."/>
            <person name="Yang W."/>
            <person name="Lam T.T.-Y."/>
            <person name="Chang Q."/>
            <person name="Ding S."/>
            <person name="Wang X."/>
            <person name="Zhu J."/>
            <person name="Ruan X."/>
            <person name="Zhao L."/>
            <person name="Wei J."/>
            <person name="Que T."/>
            <person name="Du C."/>
            <person name="Cheng J."/>
            <person name="Dai P."/>
            <person name="Han X."/>
            <person name="Huang E."/>
            <person name="Gao Y."/>
            <person name="Liu J."/>
            <person name="Shao H."/>
            <person name="Ye R."/>
            <person name="Li L."/>
            <person name="Wei W."/>
            <person name="Wang X."/>
            <person name="Wang C."/>
            <person name="Yang T."/>
            <person name="Huo Q."/>
            <person name="Li W."/>
            <person name="Guo W."/>
            <person name="Chen H."/>
            <person name="Zhou L."/>
            <person name="Ni X."/>
            <person name="Tian J."/>
            <person name="Zhou Y."/>
            <person name="Sheng Y."/>
            <person name="Liu T."/>
            <person name="Pan Y."/>
            <person name="Xia L."/>
            <person name="Li J."/>
            <person name="Zhao F."/>
            <person name="Cao W."/>
        </authorList>
    </citation>
    <scope>NUCLEOTIDE SEQUENCE</scope>
    <source>
        <strain evidence="1">Hyas-2018</strain>
    </source>
</reference>
<proteinExistence type="predicted"/>
<comment type="caution">
    <text evidence="1">The sequence shown here is derived from an EMBL/GenBank/DDBJ whole genome shotgun (WGS) entry which is preliminary data.</text>
</comment>
<evidence type="ECO:0000313" key="2">
    <source>
        <dbReference type="Proteomes" id="UP000821845"/>
    </source>
</evidence>
<sequence>MYASSMGELDAAVEQLQSMPNKEYVQRIEKFLQRKAEWVLLFHSKLMTRGHNTNNFAEASICILKDAVLHRQKAYNAVALVDLVVEVWEAYFKFRLLDHAYGRVPAHELLYHKLLDKMPQLKASSLSEAIDMRCLVRSWVEARSMKCARTLEPAQLASMVPFANTRHWSTMHMEGTF</sequence>
<keyword evidence="2" id="KW-1185">Reference proteome</keyword>
<accession>A0ACB7SHK5</accession>
<name>A0ACB7SHK5_HYAAI</name>
<organism evidence="1 2">
    <name type="scientific">Hyalomma asiaticum</name>
    <name type="common">Tick</name>
    <dbReference type="NCBI Taxonomy" id="266040"/>
    <lineage>
        <taxon>Eukaryota</taxon>
        <taxon>Metazoa</taxon>
        <taxon>Ecdysozoa</taxon>
        <taxon>Arthropoda</taxon>
        <taxon>Chelicerata</taxon>
        <taxon>Arachnida</taxon>
        <taxon>Acari</taxon>
        <taxon>Parasitiformes</taxon>
        <taxon>Ixodida</taxon>
        <taxon>Ixodoidea</taxon>
        <taxon>Ixodidae</taxon>
        <taxon>Hyalomminae</taxon>
        <taxon>Hyalomma</taxon>
    </lineage>
</organism>